<organism evidence="1 2">
    <name type="scientific">Persicimonas caeni</name>
    <dbReference type="NCBI Taxonomy" id="2292766"/>
    <lineage>
        <taxon>Bacteria</taxon>
        <taxon>Deltaproteobacteria</taxon>
        <taxon>Bradymonadales</taxon>
        <taxon>Bradymonadaceae</taxon>
        <taxon>Persicimonas</taxon>
    </lineage>
</organism>
<accession>A0A4Y6Q1G5</accession>
<name>A0A4Y6Q1G5_PERCE</name>
<accession>A0A5B8YG56</accession>
<protein>
    <submittedName>
        <fullName evidence="1">Uncharacterized protein</fullName>
    </submittedName>
</protein>
<reference evidence="1 2" key="1">
    <citation type="submission" date="2019-06" db="EMBL/GenBank/DDBJ databases">
        <title>Persicimonas caeni gen. nov., sp. nov., a predatory bacterium isolated from solar saltern.</title>
        <authorList>
            <person name="Wang S."/>
        </authorList>
    </citation>
    <scope>NUCLEOTIDE SEQUENCE [LARGE SCALE GENOMIC DNA]</scope>
    <source>
        <strain evidence="1 2">YN101</strain>
    </source>
</reference>
<dbReference type="AlphaFoldDB" id="A0A4Y6Q1G5"/>
<keyword evidence="2" id="KW-1185">Reference proteome</keyword>
<proteinExistence type="predicted"/>
<gene>
    <name evidence="1" type="ORF">FIV42_27530</name>
</gene>
<sequence>MYRIIKFVGLLVVASCFGGCILAEDFSESSETSTDARTALEDQLPGDWAGLSTSEQAPNSGYVGLVRFREGGTVTLDFGMVEYEGTWVITEEEAVELRFSGSPDQDNLIVQPTVINGNLVDLTVPLDLRTGRGRQPIRLRRVDRSTVTTGELQGDWRTSLLDGNRLGTEFGETSYYTFYRGAESQRVIEGDLRVFPCESNRSCWVISGAKIAPGVTDDDNRDISGRPAPLLGGEIIVEASGPSAIYLPVLDDNGIVGQLLAEPSLL</sequence>
<dbReference type="Proteomes" id="UP000315995">
    <property type="component" value="Chromosome"/>
</dbReference>
<evidence type="ECO:0000313" key="1">
    <source>
        <dbReference type="EMBL" id="QDG54362.1"/>
    </source>
</evidence>
<dbReference type="RefSeq" id="WP_141200806.1">
    <property type="nucleotide sequence ID" value="NZ_CP041186.1"/>
</dbReference>
<dbReference type="EMBL" id="CP041186">
    <property type="protein sequence ID" value="QDG54362.1"/>
    <property type="molecule type" value="Genomic_DNA"/>
</dbReference>
<evidence type="ECO:0000313" key="2">
    <source>
        <dbReference type="Proteomes" id="UP000315995"/>
    </source>
</evidence>